<feature type="transmembrane region" description="Helical" evidence="4">
    <location>
        <begin position="269"/>
        <end position="291"/>
    </location>
</feature>
<keyword evidence="3 4" id="KW-0472">Membrane</keyword>
<keyword evidence="7" id="KW-1185">Reference proteome</keyword>
<feature type="transmembrane region" description="Helical" evidence="4">
    <location>
        <begin position="182"/>
        <end position="201"/>
    </location>
</feature>
<dbReference type="Pfam" id="PF07690">
    <property type="entry name" value="MFS_1"/>
    <property type="match status" value="2"/>
</dbReference>
<organism evidence="6 7">
    <name type="scientific">Allomeiothermus silvanus (strain ATCC 700542 / DSM 9946 / NBRC 106475 / NCIMB 13440 / VI-R2)</name>
    <name type="common">Thermus silvanus</name>
    <dbReference type="NCBI Taxonomy" id="526227"/>
    <lineage>
        <taxon>Bacteria</taxon>
        <taxon>Thermotogati</taxon>
        <taxon>Deinococcota</taxon>
        <taxon>Deinococci</taxon>
        <taxon>Thermales</taxon>
        <taxon>Thermaceae</taxon>
        <taxon>Allomeiothermus</taxon>
    </lineage>
</organism>
<evidence type="ECO:0000313" key="7">
    <source>
        <dbReference type="Proteomes" id="UP000001916"/>
    </source>
</evidence>
<feature type="transmembrane region" description="Helical" evidence="4">
    <location>
        <begin position="55"/>
        <end position="76"/>
    </location>
</feature>
<evidence type="ECO:0000313" key="6">
    <source>
        <dbReference type="EMBL" id="ADH64118.1"/>
    </source>
</evidence>
<gene>
    <name evidence="6" type="ordered locus">Mesil_2250</name>
</gene>
<sequence length="420" mass="43468">MATQTPDSTSQTVLIPPLIRHNTLLLALTQAVVGAGMQLLPALGAITVVELLGNNTWAGIATALAGLARMLTAYPVGRLTDARGRKAGLYLGLVGAMGGAVFTGWAVVASSFWLFVAGILVFGAGVGATQQLRVAAADMYPPARRSEGISLVLMGSLVGAGLSPILVWLAQRLGPEVGQSPLSLAWFLVPPFILPALLLLAHLRPDPKQIAHNLSAYYPSLPAASVAGESRGSSRPALSAATWTGVAAQGQMVMLMAMTSLALRHQGCSFELISVSVAIHVIGMFGFSWFVGKLADTYGRKPVMLTGLVLSGLGAVLVATSPAYTIITLGTFLVGLGWSGAYVGATTVVTDVTGPGERGRAVGRLDLWSNGAGAILPILAGFLVEGLGIWAIGLAGVVILMYPLWLLLRLGEEKPGVYPS</sequence>
<proteinExistence type="predicted"/>
<dbReference type="PROSITE" id="PS50850">
    <property type="entry name" value="MFS"/>
    <property type="match status" value="1"/>
</dbReference>
<keyword evidence="1 4" id="KW-0812">Transmembrane</keyword>
<evidence type="ECO:0000256" key="2">
    <source>
        <dbReference type="ARBA" id="ARBA00022989"/>
    </source>
</evidence>
<dbReference type="STRING" id="526227.Mesil_2250"/>
<feature type="transmembrane region" description="Helical" evidence="4">
    <location>
        <begin position="112"/>
        <end position="129"/>
    </location>
</feature>
<feature type="transmembrane region" description="Helical" evidence="4">
    <location>
        <begin position="88"/>
        <end position="106"/>
    </location>
</feature>
<dbReference type="KEGG" id="msv:Mesil_2250"/>
<protein>
    <submittedName>
        <fullName evidence="6">Major facilitator superfamily MFS_1</fullName>
    </submittedName>
</protein>
<dbReference type="Gene3D" id="1.20.1250.20">
    <property type="entry name" value="MFS general substrate transporter like domains"/>
    <property type="match status" value="2"/>
</dbReference>
<dbReference type="OrthoDB" id="25069at2"/>
<accession>D7BIE3</accession>
<evidence type="ECO:0000259" key="5">
    <source>
        <dbReference type="PROSITE" id="PS50850"/>
    </source>
</evidence>
<dbReference type="InterPro" id="IPR020846">
    <property type="entry name" value="MFS_dom"/>
</dbReference>
<dbReference type="AlphaFoldDB" id="D7BIE3"/>
<evidence type="ECO:0000256" key="1">
    <source>
        <dbReference type="ARBA" id="ARBA00022692"/>
    </source>
</evidence>
<name>D7BIE3_ALLS1</name>
<dbReference type="RefSeq" id="WP_013158663.1">
    <property type="nucleotide sequence ID" value="NC_014212.1"/>
</dbReference>
<dbReference type="PANTHER" id="PTHR23534">
    <property type="entry name" value="MFS PERMEASE"/>
    <property type="match status" value="1"/>
</dbReference>
<evidence type="ECO:0000256" key="4">
    <source>
        <dbReference type="SAM" id="Phobius"/>
    </source>
</evidence>
<dbReference type="HOGENOM" id="CLU_047644_0_0_0"/>
<dbReference type="InterPro" id="IPR036259">
    <property type="entry name" value="MFS_trans_sf"/>
</dbReference>
<feature type="transmembrane region" description="Helical" evidence="4">
    <location>
        <begin position="149"/>
        <end position="170"/>
    </location>
</feature>
<dbReference type="SUPFAM" id="SSF103473">
    <property type="entry name" value="MFS general substrate transporter"/>
    <property type="match status" value="2"/>
</dbReference>
<feature type="transmembrane region" description="Helical" evidence="4">
    <location>
        <begin position="333"/>
        <end position="353"/>
    </location>
</feature>
<dbReference type="PANTHER" id="PTHR23534:SF1">
    <property type="entry name" value="MAJOR FACILITATOR SUPERFAMILY PROTEIN"/>
    <property type="match status" value="1"/>
</dbReference>
<keyword evidence="2 4" id="KW-1133">Transmembrane helix</keyword>
<dbReference type="EMBL" id="CP002042">
    <property type="protein sequence ID" value="ADH64118.1"/>
    <property type="molecule type" value="Genomic_DNA"/>
</dbReference>
<dbReference type="eggNOG" id="COG0477">
    <property type="taxonomic scope" value="Bacteria"/>
</dbReference>
<feature type="domain" description="Major facilitator superfamily (MFS) profile" evidence="5">
    <location>
        <begin position="236"/>
        <end position="420"/>
    </location>
</feature>
<reference evidence="6 7" key="1">
    <citation type="journal article" date="2010" name="Stand. Genomic Sci.">
        <title>Complete genome sequence of Meiothermus silvanus type strain (VI-R2).</title>
        <authorList>
            <person name="Sikorski J."/>
            <person name="Tindall B.J."/>
            <person name="Lowry S."/>
            <person name="Lucas S."/>
            <person name="Nolan M."/>
            <person name="Copeland A."/>
            <person name="Glavina Del Rio T."/>
            <person name="Tice H."/>
            <person name="Cheng J.F."/>
            <person name="Han C."/>
            <person name="Pitluck S."/>
            <person name="Liolios K."/>
            <person name="Ivanova N."/>
            <person name="Mavromatis K."/>
            <person name="Mikhailova N."/>
            <person name="Pati A."/>
            <person name="Goodwin L."/>
            <person name="Chen A."/>
            <person name="Palaniappan K."/>
            <person name="Land M."/>
            <person name="Hauser L."/>
            <person name="Chang Y.J."/>
            <person name="Jeffries C.D."/>
            <person name="Rohde M."/>
            <person name="Goker M."/>
            <person name="Woyke T."/>
            <person name="Bristow J."/>
            <person name="Eisen J.A."/>
            <person name="Markowitz V."/>
            <person name="Hugenholtz P."/>
            <person name="Kyrpides N.C."/>
            <person name="Klenk H.P."/>
            <person name="Lapidus A."/>
        </authorList>
    </citation>
    <scope>NUCLEOTIDE SEQUENCE [LARGE SCALE GENOMIC DNA]</scope>
    <source>
        <strain evidence="7">ATCC 700542 / DSM 9946 / VI-R2</strain>
    </source>
</reference>
<dbReference type="GO" id="GO:0022857">
    <property type="term" value="F:transmembrane transporter activity"/>
    <property type="evidence" value="ECO:0007669"/>
    <property type="project" value="InterPro"/>
</dbReference>
<feature type="transmembrane region" description="Helical" evidence="4">
    <location>
        <begin position="389"/>
        <end position="408"/>
    </location>
</feature>
<evidence type="ECO:0000256" key="3">
    <source>
        <dbReference type="ARBA" id="ARBA00023136"/>
    </source>
</evidence>
<dbReference type="Proteomes" id="UP000001916">
    <property type="component" value="Chromosome"/>
</dbReference>
<dbReference type="InterPro" id="IPR011701">
    <property type="entry name" value="MFS"/>
</dbReference>
<feature type="transmembrane region" description="Helical" evidence="4">
    <location>
        <begin position="303"/>
        <end position="327"/>
    </location>
</feature>